<dbReference type="OrthoDB" id="9782542at2"/>
<evidence type="ECO:0000313" key="5">
    <source>
        <dbReference type="EMBL" id="SDT21052.1"/>
    </source>
</evidence>
<feature type="transmembrane region" description="Helical" evidence="3">
    <location>
        <begin position="111"/>
        <end position="131"/>
    </location>
</feature>
<dbReference type="Gene3D" id="3.40.630.190">
    <property type="entry name" value="LCP protein"/>
    <property type="match status" value="1"/>
</dbReference>
<sequence>MPSSRDEDLDWLYGRSPRPDGPEPTRVLPPDAEGPVDARPAPSWTPPAPAPAPRPGPATTPGHDAPDPGRTPWAPPSGPPAAPPPAPAAAPPGRTGRTGRRRHPARTTLRTLALLVVLALVWLVGVPAYAWSQVGRVDDTPGGDRPGHQPGQTFLLVGSDSREGLSKAEQKKLGTGSTEGQRTDTIMLLHVPPGGQPALISIPRDSFVDIPGNGQNKINAAFAFGGAPLLEQTVEQSTGLRVDGYLEIGFGGFVNVIDALGGIEMCLPKAIEDEDSHLDLEKGCQELDGTTALGYVRMRKADPRGDLGRVERQREMLAAVASKAASPATVLNPVRYWRLCNASARSVRLGEDTSLWQVGTLALAMRTVAAGDGLTLTVPIADPDASTSAGSAVLWDEEEARAMFDDIARGDTSDLDRYAR</sequence>
<reference evidence="5 6" key="1">
    <citation type="submission" date="2016-10" db="EMBL/GenBank/DDBJ databases">
        <authorList>
            <person name="de Groot N.N."/>
        </authorList>
    </citation>
    <scope>NUCLEOTIDE SEQUENCE [LARGE SCALE GENOMIC DNA]</scope>
    <source>
        <strain evidence="5 6">DSM 21741</strain>
    </source>
</reference>
<keyword evidence="6" id="KW-1185">Reference proteome</keyword>
<feature type="compositionally biased region" description="Pro residues" evidence="2">
    <location>
        <begin position="73"/>
        <end position="90"/>
    </location>
</feature>
<dbReference type="InterPro" id="IPR004474">
    <property type="entry name" value="LytR_CpsA_psr"/>
</dbReference>
<evidence type="ECO:0000256" key="3">
    <source>
        <dbReference type="SAM" id="Phobius"/>
    </source>
</evidence>
<name>A0A1H1YI01_9ACTN</name>
<proteinExistence type="inferred from homology"/>
<comment type="similarity">
    <text evidence="1">Belongs to the LytR/CpsA/Psr (LCP) family.</text>
</comment>
<keyword evidence="3" id="KW-0472">Membrane</keyword>
<evidence type="ECO:0000256" key="2">
    <source>
        <dbReference type="SAM" id="MobiDB-lite"/>
    </source>
</evidence>
<evidence type="ECO:0000259" key="4">
    <source>
        <dbReference type="Pfam" id="PF03816"/>
    </source>
</evidence>
<dbReference type="Pfam" id="PF03816">
    <property type="entry name" value="LytR_cpsA_psr"/>
    <property type="match status" value="1"/>
</dbReference>
<feature type="domain" description="Cell envelope-related transcriptional attenuator" evidence="4">
    <location>
        <begin position="182"/>
        <end position="325"/>
    </location>
</feature>
<gene>
    <name evidence="5" type="ORF">SAMN04488543_3312</name>
</gene>
<dbReference type="NCBIfam" id="TIGR00350">
    <property type="entry name" value="lytR_cpsA_psr"/>
    <property type="match status" value="1"/>
</dbReference>
<dbReference type="STRING" id="546871.SAMN04488543_3312"/>
<dbReference type="EMBL" id="LT629749">
    <property type="protein sequence ID" value="SDT21052.1"/>
    <property type="molecule type" value="Genomic_DNA"/>
</dbReference>
<organism evidence="5 6">
    <name type="scientific">Friedmanniella luteola</name>
    <dbReference type="NCBI Taxonomy" id="546871"/>
    <lineage>
        <taxon>Bacteria</taxon>
        <taxon>Bacillati</taxon>
        <taxon>Actinomycetota</taxon>
        <taxon>Actinomycetes</taxon>
        <taxon>Propionibacteriales</taxon>
        <taxon>Nocardioidaceae</taxon>
        <taxon>Friedmanniella</taxon>
    </lineage>
</organism>
<evidence type="ECO:0000256" key="1">
    <source>
        <dbReference type="ARBA" id="ARBA00006068"/>
    </source>
</evidence>
<keyword evidence="3" id="KW-0812">Transmembrane</keyword>
<dbReference type="PANTHER" id="PTHR33392">
    <property type="entry name" value="POLYISOPRENYL-TEICHOIC ACID--PEPTIDOGLYCAN TEICHOIC ACID TRANSFERASE TAGU"/>
    <property type="match status" value="1"/>
</dbReference>
<protein>
    <submittedName>
        <fullName evidence="5">Cell envelope-related function transcriptional attenuator common domain-containing protein</fullName>
    </submittedName>
</protein>
<dbReference type="PANTHER" id="PTHR33392:SF6">
    <property type="entry name" value="POLYISOPRENYL-TEICHOIC ACID--PEPTIDOGLYCAN TEICHOIC ACID TRANSFERASE TAGU"/>
    <property type="match status" value="1"/>
</dbReference>
<feature type="compositionally biased region" description="Low complexity" evidence="2">
    <location>
        <begin position="59"/>
        <end position="72"/>
    </location>
</feature>
<keyword evidence="3" id="KW-1133">Transmembrane helix</keyword>
<feature type="region of interest" description="Disordered" evidence="2">
    <location>
        <begin position="1"/>
        <end position="105"/>
    </location>
</feature>
<dbReference type="AlphaFoldDB" id="A0A1H1YI01"/>
<dbReference type="RefSeq" id="WP_091414166.1">
    <property type="nucleotide sequence ID" value="NZ_LT629749.1"/>
</dbReference>
<accession>A0A1H1YI01</accession>
<dbReference type="Proteomes" id="UP000199092">
    <property type="component" value="Chromosome I"/>
</dbReference>
<evidence type="ECO:0000313" key="6">
    <source>
        <dbReference type="Proteomes" id="UP000199092"/>
    </source>
</evidence>
<dbReference type="InterPro" id="IPR050922">
    <property type="entry name" value="LytR/CpsA/Psr_CW_biosynth"/>
</dbReference>
<feature type="compositionally biased region" description="Pro residues" evidence="2">
    <location>
        <begin position="43"/>
        <end position="58"/>
    </location>
</feature>